<evidence type="ECO:0000256" key="3">
    <source>
        <dbReference type="ARBA" id="ARBA00022553"/>
    </source>
</evidence>
<comment type="cofactor">
    <cofactor evidence="1">
        <name>pantetheine 4'-phosphate</name>
        <dbReference type="ChEBI" id="CHEBI:47942"/>
    </cofactor>
</comment>
<dbReference type="CDD" id="cd19543">
    <property type="entry name" value="DCL_NRPS"/>
    <property type="match status" value="1"/>
</dbReference>
<dbReference type="PROSITE" id="PS00455">
    <property type="entry name" value="AMP_BINDING"/>
    <property type="match status" value="3"/>
</dbReference>
<dbReference type="InterPro" id="IPR001242">
    <property type="entry name" value="Condensation_dom"/>
</dbReference>
<dbReference type="InterPro" id="IPR020806">
    <property type="entry name" value="PKS_PP-bd"/>
</dbReference>
<dbReference type="CDD" id="cd19540">
    <property type="entry name" value="LCL_NRPS-like"/>
    <property type="match status" value="2"/>
</dbReference>
<dbReference type="PROSITE" id="PS50075">
    <property type="entry name" value="CARRIER"/>
    <property type="match status" value="3"/>
</dbReference>
<dbReference type="Pfam" id="PF00668">
    <property type="entry name" value="Condensation"/>
    <property type="match status" value="3"/>
</dbReference>
<dbReference type="Gene3D" id="3.30.559.10">
    <property type="entry name" value="Chloramphenicol acetyltransferase-like domain"/>
    <property type="match status" value="3"/>
</dbReference>
<gene>
    <name evidence="6" type="ORF">ABZ921_22250</name>
</gene>
<dbReference type="InterPro" id="IPR036736">
    <property type="entry name" value="ACP-like_sf"/>
</dbReference>
<comment type="caution">
    <text evidence="6">The sequence shown here is derived from an EMBL/GenBank/DDBJ whole genome shotgun (WGS) entry which is preliminary data.</text>
</comment>
<dbReference type="NCBIfam" id="NF003417">
    <property type="entry name" value="PRK04813.1"/>
    <property type="match status" value="3"/>
</dbReference>
<evidence type="ECO:0000313" key="6">
    <source>
        <dbReference type="EMBL" id="MEU6823365.1"/>
    </source>
</evidence>
<feature type="compositionally biased region" description="Basic residues" evidence="4">
    <location>
        <begin position="3206"/>
        <end position="3220"/>
    </location>
</feature>
<dbReference type="InterPro" id="IPR000873">
    <property type="entry name" value="AMP-dep_synth/lig_dom"/>
</dbReference>
<evidence type="ECO:0000256" key="1">
    <source>
        <dbReference type="ARBA" id="ARBA00001957"/>
    </source>
</evidence>
<dbReference type="SUPFAM" id="SSF52777">
    <property type="entry name" value="CoA-dependent acyltransferases"/>
    <property type="match status" value="6"/>
</dbReference>
<feature type="region of interest" description="Disordered" evidence="4">
    <location>
        <begin position="3196"/>
        <end position="3220"/>
    </location>
</feature>
<dbReference type="CDD" id="cd17646">
    <property type="entry name" value="A_NRPS_AB3403-like"/>
    <property type="match status" value="1"/>
</dbReference>
<dbReference type="Gene3D" id="3.40.50.1820">
    <property type="entry name" value="alpha/beta hydrolase"/>
    <property type="match status" value="1"/>
</dbReference>
<dbReference type="InterPro" id="IPR006162">
    <property type="entry name" value="Ppantetheine_attach_site"/>
</dbReference>
<dbReference type="Gene3D" id="1.10.1200.10">
    <property type="entry name" value="ACP-like"/>
    <property type="match status" value="2"/>
</dbReference>
<keyword evidence="3" id="KW-0597">Phosphoprotein</keyword>
<dbReference type="CDD" id="cd05930">
    <property type="entry name" value="A_NRPS"/>
    <property type="match status" value="1"/>
</dbReference>
<keyword evidence="2" id="KW-0596">Phosphopantetheine</keyword>
<dbReference type="InterPro" id="IPR023213">
    <property type="entry name" value="CAT-like_dom_sf"/>
</dbReference>
<dbReference type="Gene3D" id="3.30.300.30">
    <property type="match status" value="3"/>
</dbReference>
<dbReference type="Proteomes" id="UP001551176">
    <property type="component" value="Unassembled WGS sequence"/>
</dbReference>
<dbReference type="PANTHER" id="PTHR45527">
    <property type="entry name" value="NONRIBOSOMAL PEPTIDE SYNTHETASE"/>
    <property type="match status" value="1"/>
</dbReference>
<feature type="compositionally biased region" description="Basic and acidic residues" evidence="4">
    <location>
        <begin position="374"/>
        <end position="385"/>
    </location>
</feature>
<evidence type="ECO:0000256" key="2">
    <source>
        <dbReference type="ARBA" id="ARBA00022450"/>
    </source>
</evidence>
<name>A0ABV3BQQ8_9ACTN</name>
<feature type="domain" description="Carrier" evidence="5">
    <location>
        <begin position="2056"/>
        <end position="2133"/>
    </location>
</feature>
<dbReference type="SUPFAM" id="SSF47336">
    <property type="entry name" value="ACP-like"/>
    <property type="match status" value="3"/>
</dbReference>
<dbReference type="SMART" id="SM00823">
    <property type="entry name" value="PKS_PP"/>
    <property type="match status" value="3"/>
</dbReference>
<keyword evidence="7" id="KW-1185">Reference proteome</keyword>
<dbReference type="Gene3D" id="3.40.50.980">
    <property type="match status" value="6"/>
</dbReference>
<evidence type="ECO:0000256" key="4">
    <source>
        <dbReference type="SAM" id="MobiDB-lite"/>
    </source>
</evidence>
<evidence type="ECO:0000259" key="5">
    <source>
        <dbReference type="PROSITE" id="PS50075"/>
    </source>
</evidence>
<dbReference type="Pfam" id="PF00501">
    <property type="entry name" value="AMP-binding"/>
    <property type="match status" value="3"/>
</dbReference>
<proteinExistence type="predicted"/>
<reference evidence="6 7" key="1">
    <citation type="submission" date="2024-06" db="EMBL/GenBank/DDBJ databases">
        <title>The Natural Products Discovery Center: Release of the First 8490 Sequenced Strains for Exploring Actinobacteria Biosynthetic Diversity.</title>
        <authorList>
            <person name="Kalkreuter E."/>
            <person name="Kautsar S.A."/>
            <person name="Yang D."/>
            <person name="Bader C.D."/>
            <person name="Teijaro C.N."/>
            <person name="Fluegel L."/>
            <person name="Davis C.M."/>
            <person name="Simpson J.R."/>
            <person name="Lauterbach L."/>
            <person name="Steele A.D."/>
            <person name="Gui C."/>
            <person name="Meng S."/>
            <person name="Li G."/>
            <person name="Viehrig K."/>
            <person name="Ye F."/>
            <person name="Su P."/>
            <person name="Kiefer A.F."/>
            <person name="Nichols A."/>
            <person name="Cepeda A.J."/>
            <person name="Yan W."/>
            <person name="Fan B."/>
            <person name="Jiang Y."/>
            <person name="Adhikari A."/>
            <person name="Zheng C.-J."/>
            <person name="Schuster L."/>
            <person name="Cowan T.M."/>
            <person name="Smanski M.J."/>
            <person name="Chevrette M.G."/>
            <person name="De Carvalho L.P.S."/>
            <person name="Shen B."/>
        </authorList>
    </citation>
    <scope>NUCLEOTIDE SEQUENCE [LARGE SCALE GENOMIC DNA]</scope>
    <source>
        <strain evidence="6 7">NPDC046838</strain>
    </source>
</reference>
<dbReference type="InterPro" id="IPR025110">
    <property type="entry name" value="AMP-bd_C"/>
</dbReference>
<dbReference type="Gene3D" id="3.30.559.30">
    <property type="entry name" value="Nonribosomal peptide synthetase, condensation domain"/>
    <property type="match status" value="3"/>
</dbReference>
<feature type="domain" description="Carrier" evidence="5">
    <location>
        <begin position="988"/>
        <end position="1063"/>
    </location>
</feature>
<sequence>MSHDLEDIWPLSPLQEGLVYHALADREGPDAYVVQLILDFEGALDAGAMRAAGQALLDRHANLRAAFWVDDLDVPVQVVAREVTLPWSEVDLTHLSPAETEAELRAFADAERAHRFDLDRPPLLRMALVRHSGGDANTATTTATADRSRVVITQHHVLVDGWSSSLMVRELLALYDAKGDDSALPPVTPYREYLVWLSEQDREGAREAWTRALTGAEPTLVSTGAAVGEADASAADFPERFIAHLPQETTASLQAQARRLGVTLSTLVQCAWGVLLGRMTGQDDVVFGAVVSGRSPEIPGVESMIGLFINTVPVRVRLESEDTWADLAVRVQAEQGALLPHQHLSLTDIQRAAGLGDAFDTVMAVENFPADRGASADRDASRDGDASADGRASRLTATSTQGRDATHYPLSLAVSPGEVLKLRLDFRADRFDRRTVDVIAGRLIRLLSSVADDAGQRVGAVELLSAGERERVVDTWGSGPLVEVSEGTAPATFAARVAEAPDAAALVAADGRTVYSYAELDTRASRLARLLVERGVGPEQVVALALPRSPELVVAVLAVWKAGAAYLPIDTGYPVDRIRFMVEDARPTLIVTDTTTTSLWTTDTPVVRLNDPPVQVELAALNPADLAPSAPVPEHPAYVIYTSGSTGVPKGVVVTHAGLVNLVASSAPQFGLGPGSRVLQFASPSFDAATWDWSLALLSGAALVVADTEEIAPGAALARVVRNAGVTYCMVPPSALGVLDVTQVPDTMTVVVGGEACGPDVAGRWSVGRRMINAYGPTETTVCATLSDPLSGATVPPIGRPISNVRTYVLDAGLSPVPAGVPGELYVAGAGVARGYLNRPGLTAERFVADPYGPAGSRMYRTGDLVQWNQDGTLQFLGRADDQVKLRGFRIELGEVEAALTACPGVRAAAAVLREDRPGDRRLVGYVVADDVVDVDQVKRTVAARLPDHMVPAAVVTIDELPLMPNGKLDRKALPAPDYSGTATSSRAPRDAREEILAGLFTEVLGLDRIGVDDSFFDLGGHSLLAMRLIGRVRAVMGVDLAIRDLFAAPTIAALARTVEATTHPVDRPALAPATRPERMPLSFAQRRLWFLYRLEGPSATYNVPVVLRLSGALNTEALLAALNDVVARHEALRTVFPDIDGRPYQDIRPATEARPVVDVESVTEAELTGAVDRAVRHPFALATELPIRAGLFTVEDTEDEHVLALVIHHIAGDGWSMGPLARDLGTAYAARCAGNPPAWQPLPVQYADYTLWQQELLGDENDPDSLLAAQLDHWKDALAGLPDRIDLPTDLAERASGDRRGEVAELSLTADLHSELVRVAKGQRSTVFMVLQAALSVLLHRLGAGTDIPIGTPTAGRAQQELDTLIGNFVNTLVLRTDLSGDPTFTELLDRVRESDLNAYAHQDVPFESLVEALNPTRSTDHQPLYQVMLTLQNHEAQQLDIPGLSLTASSWNTQAARRDLTLTLRERFGPDGAPQGIDGALQFDADRFSRERVDAIGRWFRQALASLLDDPEQHVGSVDLLSAAEQHEMLRTWNDTAVPARPSTVPELFQAQAAATPHAIALTADGTHLTYDELNTHANQLAHHLIEQGVGPEHIVALALPRSPDLITALLAVLKTGAAYLPIDTAYPVDRIRHMIQDARPTLVLTDSTTSDLWPEGTPTVLLDDPALRTRTAALDTTDPTTTPDPAHPAYVIYTSGSTGTPKGVVVPHVAVADYLRDTSRRYTGAQGVALLHTSLSFDLSITALFTPLVSGGRVVLAELRGGLADNAEVRTLGCDFLKATPSHLALLEGLPEEVSPRKELLLGGEALLGEALRKWRDRHPDVTVMNVYGPTEASVNCTEFRIEPGEEVPDGPVPIGRPMANTQVYVLDAGLRPVPPGVPGELYVAGVALARGYLRRPGLTGQRFVADPHGPAGSRMYRTGDLARWNDDGTLVYLGRADDQVKLRGFRIELGEIEAELTRCAGVARAAVVVREEQEGDRRLVGYVVPEADGSIDPAEVRDRLAARLPEYMVPAAVVVIDALPLTAHGKLDRKALPDPDYLADIGGDAERRPDRAPRSPHEEILTALFAEVLGIDPERVGVDDSFFDLGGHSLLAARVIGRIRRAMGAQLGIKAFFDSPTVAGLTRQLGGSPEARPPIVPVARPERMPLSFAQRRLWFLYRFEGPSATYNGAAVLRVSGALDAAALRAAVGDVVARHEALRTVFPETDGQPYQDVRPVAEARPVVDVESVTEAELSGAVDRAVRHPFDLATELPFRAALFTVEDAVDEHVLVLVIHHIAGDGWSVGPLSRDLSSAYAARRAGRVPSWTPLPVQYADYTLWQRDLLGDESDPDSLLATQVGYWRDALAGLPERIALPTDHPYPEQAGFAGGVVPVRIEAGLHQALTDLARSRQTTVFMVLQAAVGVLLHRLGAGTDIPIGTPIAGRGEEELDDLVGFFVNTLVLRTDLSGDPTFAELLDRVRETDLNAYAHQDVPFEGLVEALNPTRSLAHHPLFQVMLGLNSNPRGELTFAGAKATPQEARIRAARMDLTVHLAERRGEGDAPDGIEGSVAYRTDLFEQATVTALVERLLRVLRAVTDDPAQRVASVDVLSDAERHRVLEEWNDTATEVPAATVPELFQAQAAATPDTTAVIADGTHLTYDELNTRANQLAHHLVEQGVGAEHIVALALPRSPDLITALLAVLKAGAAYLPIDTAYPVDRIRHMVKDARPTLVLTHSTSSDLWAEGTPTVLLDDPALRTRTAALATADPAVVPDPAHPAYVIYTSGSTGTPKGVTVPHSGVVNRLRWMQSEYGLGADDRVLQKTPAGFDVSVWEFFWPLLEGATLVLAKPGGQNDARYLAGLVESERVTTAHFVPSMLDAFLNEPSAERCVSLRRVFSSGEALQAHMVTRFHTVLPGAGLHNLYGPTEATVDVTYHPCTVDGDPRVAPPIGRPIANTRVYVLDAALRPVAPGVAGELYLAGAGLARGYLNRPGLTAERFVADPHGPAGSRMYRTGDLASWNSDGTLRYLGRTDDQVKLRGFRIELGEIEAALNSGSAVAAAAVVIREDRPADHRLVGYVVPEDGKVLGPQDLQGVQEGLRRALPEYMVPTALVPLDALPLTPNGKLDRKALPAPDYTSATAPARAPRNSREETLAALFAEVLGLESVGVDDNFFVLGGHSLLATRLIGRIRTVVGAEVDLRTVFTKPTVAQLAEHLEGLGSSPRARPRPKLRPRPRGTT</sequence>
<feature type="region of interest" description="Disordered" evidence="4">
    <location>
        <begin position="373"/>
        <end position="402"/>
    </location>
</feature>
<dbReference type="NCBIfam" id="TIGR01733">
    <property type="entry name" value="AA-adenyl-dom"/>
    <property type="match status" value="3"/>
</dbReference>
<dbReference type="PROSITE" id="PS00012">
    <property type="entry name" value="PHOSPHOPANTETHEINE"/>
    <property type="match status" value="2"/>
</dbReference>
<dbReference type="InterPro" id="IPR020845">
    <property type="entry name" value="AMP-binding_CS"/>
</dbReference>
<dbReference type="InterPro" id="IPR009081">
    <property type="entry name" value="PP-bd_ACP"/>
</dbReference>
<feature type="domain" description="Carrier" evidence="5">
    <location>
        <begin position="3126"/>
        <end position="3201"/>
    </location>
</feature>
<dbReference type="Gene3D" id="2.30.38.10">
    <property type="entry name" value="Luciferase, Domain 3"/>
    <property type="match status" value="3"/>
</dbReference>
<feature type="region of interest" description="Disordered" evidence="4">
    <location>
        <begin position="3110"/>
        <end position="3129"/>
    </location>
</feature>
<organism evidence="6 7">
    <name type="scientific">Streptomyces atriruber</name>
    <dbReference type="NCBI Taxonomy" id="545121"/>
    <lineage>
        <taxon>Bacteria</taxon>
        <taxon>Bacillati</taxon>
        <taxon>Actinomycetota</taxon>
        <taxon>Actinomycetes</taxon>
        <taxon>Kitasatosporales</taxon>
        <taxon>Streptomycetaceae</taxon>
        <taxon>Streptomyces</taxon>
    </lineage>
</organism>
<dbReference type="CDD" id="cd17652">
    <property type="entry name" value="A_NRPS_CmdD_like"/>
    <property type="match status" value="1"/>
</dbReference>
<dbReference type="SUPFAM" id="SSF56801">
    <property type="entry name" value="Acetyl-CoA synthetase-like"/>
    <property type="match status" value="3"/>
</dbReference>
<dbReference type="RefSeq" id="WP_359351757.1">
    <property type="nucleotide sequence ID" value="NZ_JBEYXV010000011.1"/>
</dbReference>
<accession>A0ABV3BQQ8</accession>
<dbReference type="InterPro" id="IPR010071">
    <property type="entry name" value="AA_adenyl_dom"/>
</dbReference>
<dbReference type="Pfam" id="PF00550">
    <property type="entry name" value="PP-binding"/>
    <property type="match status" value="3"/>
</dbReference>
<dbReference type="Pfam" id="PF13193">
    <property type="entry name" value="AMP-binding_C"/>
    <property type="match status" value="3"/>
</dbReference>
<dbReference type="InterPro" id="IPR029058">
    <property type="entry name" value="AB_hydrolase_fold"/>
</dbReference>
<evidence type="ECO:0000313" key="7">
    <source>
        <dbReference type="Proteomes" id="UP001551176"/>
    </source>
</evidence>
<dbReference type="InterPro" id="IPR045851">
    <property type="entry name" value="AMP-bd_C_sf"/>
</dbReference>
<dbReference type="EMBL" id="JBEYXV010000011">
    <property type="protein sequence ID" value="MEU6823365.1"/>
    <property type="molecule type" value="Genomic_DNA"/>
</dbReference>
<protein>
    <submittedName>
        <fullName evidence="6">Amino acid adenylation domain-containing protein</fullName>
    </submittedName>
</protein>
<dbReference type="PANTHER" id="PTHR45527:SF1">
    <property type="entry name" value="FATTY ACID SYNTHASE"/>
    <property type="match status" value="1"/>
</dbReference>